<keyword evidence="2" id="KW-1133">Transmembrane helix</keyword>
<evidence type="ECO:0000313" key="4">
    <source>
        <dbReference type="Proteomes" id="UP000000763"/>
    </source>
</evidence>
<evidence type="ECO:0000313" key="3">
    <source>
        <dbReference type="EMBL" id="BAC20875.1"/>
    </source>
</evidence>
<reference evidence="4" key="2">
    <citation type="journal article" date="2008" name="Nucleic Acids Res.">
        <title>The rice annotation project database (RAP-DB): 2008 update.</title>
        <authorList>
            <consortium name="The rice annotation project (RAP)"/>
        </authorList>
    </citation>
    <scope>GENOME REANNOTATION</scope>
    <source>
        <strain evidence="4">cv. Nipponbare</strain>
    </source>
</reference>
<proteinExistence type="predicted"/>
<gene>
    <name evidence="3" type="primary">OJ1720_F04.107</name>
</gene>
<evidence type="ECO:0000256" key="1">
    <source>
        <dbReference type="SAM" id="MobiDB-lite"/>
    </source>
</evidence>
<keyword evidence="2" id="KW-0472">Membrane</keyword>
<organism evidence="3 4">
    <name type="scientific">Oryza sativa subsp. japonica</name>
    <name type="common">Rice</name>
    <dbReference type="NCBI Taxonomy" id="39947"/>
    <lineage>
        <taxon>Eukaryota</taxon>
        <taxon>Viridiplantae</taxon>
        <taxon>Streptophyta</taxon>
        <taxon>Embryophyta</taxon>
        <taxon>Tracheophyta</taxon>
        <taxon>Spermatophyta</taxon>
        <taxon>Magnoliopsida</taxon>
        <taxon>Liliopsida</taxon>
        <taxon>Poales</taxon>
        <taxon>Poaceae</taxon>
        <taxon>BOP clade</taxon>
        <taxon>Oryzoideae</taxon>
        <taxon>Oryzeae</taxon>
        <taxon>Oryzinae</taxon>
        <taxon>Oryza</taxon>
        <taxon>Oryza sativa</taxon>
    </lineage>
</organism>
<accession>Q8H347</accession>
<name>Q8H347_ORYSJ</name>
<protein>
    <submittedName>
        <fullName evidence="3">Uncharacterized protein</fullName>
    </submittedName>
</protein>
<keyword evidence="2" id="KW-0812">Transmembrane</keyword>
<feature type="transmembrane region" description="Helical" evidence="2">
    <location>
        <begin position="69"/>
        <end position="88"/>
    </location>
</feature>
<dbReference type="Proteomes" id="UP000000763">
    <property type="component" value="Chromosome 7"/>
</dbReference>
<dbReference type="EMBL" id="AP005296">
    <property type="protein sequence ID" value="BAC20875.1"/>
    <property type="molecule type" value="Genomic_DNA"/>
</dbReference>
<reference evidence="4" key="1">
    <citation type="journal article" date="2005" name="Nature">
        <title>The map-based sequence of the rice genome.</title>
        <authorList>
            <consortium name="International rice genome sequencing project (IRGSP)"/>
            <person name="Matsumoto T."/>
            <person name="Wu J."/>
            <person name="Kanamori H."/>
            <person name="Katayose Y."/>
            <person name="Fujisawa M."/>
            <person name="Namiki N."/>
            <person name="Mizuno H."/>
            <person name="Yamamoto K."/>
            <person name="Antonio B.A."/>
            <person name="Baba T."/>
            <person name="Sakata K."/>
            <person name="Nagamura Y."/>
            <person name="Aoki H."/>
            <person name="Arikawa K."/>
            <person name="Arita K."/>
            <person name="Bito T."/>
            <person name="Chiden Y."/>
            <person name="Fujitsuka N."/>
            <person name="Fukunaka R."/>
            <person name="Hamada M."/>
            <person name="Harada C."/>
            <person name="Hayashi A."/>
            <person name="Hijishita S."/>
            <person name="Honda M."/>
            <person name="Hosokawa S."/>
            <person name="Ichikawa Y."/>
            <person name="Idonuma A."/>
            <person name="Iijima M."/>
            <person name="Ikeda M."/>
            <person name="Ikeno M."/>
            <person name="Ito K."/>
            <person name="Ito S."/>
            <person name="Ito T."/>
            <person name="Ito Y."/>
            <person name="Ito Y."/>
            <person name="Iwabuchi A."/>
            <person name="Kamiya K."/>
            <person name="Karasawa W."/>
            <person name="Kurita K."/>
            <person name="Katagiri S."/>
            <person name="Kikuta A."/>
            <person name="Kobayashi H."/>
            <person name="Kobayashi N."/>
            <person name="Machita K."/>
            <person name="Maehara T."/>
            <person name="Masukawa M."/>
            <person name="Mizubayashi T."/>
            <person name="Mukai Y."/>
            <person name="Nagasaki H."/>
            <person name="Nagata Y."/>
            <person name="Naito S."/>
            <person name="Nakashima M."/>
            <person name="Nakama Y."/>
            <person name="Nakamichi Y."/>
            <person name="Nakamura M."/>
            <person name="Meguro A."/>
            <person name="Negishi M."/>
            <person name="Ohta I."/>
            <person name="Ohta T."/>
            <person name="Okamoto M."/>
            <person name="Ono N."/>
            <person name="Saji S."/>
            <person name="Sakaguchi M."/>
            <person name="Sakai K."/>
            <person name="Shibata M."/>
            <person name="Shimokawa T."/>
            <person name="Song J."/>
            <person name="Takazaki Y."/>
            <person name="Terasawa K."/>
            <person name="Tsugane M."/>
            <person name="Tsuji K."/>
            <person name="Ueda S."/>
            <person name="Waki K."/>
            <person name="Yamagata H."/>
            <person name="Yamamoto M."/>
            <person name="Yamamoto S."/>
            <person name="Yamane H."/>
            <person name="Yoshiki S."/>
            <person name="Yoshihara R."/>
            <person name="Yukawa K."/>
            <person name="Zhong H."/>
            <person name="Yano M."/>
            <person name="Yuan Q."/>
            <person name="Ouyang S."/>
            <person name="Liu J."/>
            <person name="Jones K.M."/>
            <person name="Gansberger K."/>
            <person name="Moffat K."/>
            <person name="Hill J."/>
            <person name="Bera J."/>
            <person name="Fadrosh D."/>
            <person name="Jin S."/>
            <person name="Johri S."/>
            <person name="Kim M."/>
            <person name="Overton L."/>
            <person name="Reardon M."/>
            <person name="Tsitrin T."/>
            <person name="Vuong H."/>
            <person name="Weaver B."/>
            <person name="Ciecko A."/>
            <person name="Tallon L."/>
            <person name="Jackson J."/>
            <person name="Pai G."/>
            <person name="Aken S.V."/>
            <person name="Utterback T."/>
            <person name="Reidmuller S."/>
            <person name="Feldblyum T."/>
            <person name="Hsiao J."/>
            <person name="Zismann V."/>
            <person name="Iobst S."/>
            <person name="de Vazeille A.R."/>
            <person name="Buell C.R."/>
            <person name="Ying K."/>
            <person name="Li Y."/>
            <person name="Lu T."/>
            <person name="Huang Y."/>
            <person name="Zhao Q."/>
            <person name="Feng Q."/>
            <person name="Zhang L."/>
            <person name="Zhu J."/>
            <person name="Weng Q."/>
            <person name="Mu J."/>
            <person name="Lu Y."/>
            <person name="Fan D."/>
            <person name="Liu Y."/>
            <person name="Guan J."/>
            <person name="Zhang Y."/>
            <person name="Yu S."/>
            <person name="Liu X."/>
            <person name="Zhang Y."/>
            <person name="Hong G."/>
            <person name="Han B."/>
            <person name="Choisne N."/>
            <person name="Demange N."/>
            <person name="Orjeda G."/>
            <person name="Samain S."/>
            <person name="Cattolico L."/>
            <person name="Pelletier E."/>
            <person name="Couloux A."/>
            <person name="Segurens B."/>
            <person name="Wincker P."/>
            <person name="D'Hont A."/>
            <person name="Scarpelli C."/>
            <person name="Weissenbach J."/>
            <person name="Salanoubat M."/>
            <person name="Quetier F."/>
            <person name="Yu Y."/>
            <person name="Kim H.R."/>
            <person name="Rambo T."/>
            <person name="Currie J."/>
            <person name="Collura K."/>
            <person name="Luo M."/>
            <person name="Yang T."/>
            <person name="Ammiraju J.S.S."/>
            <person name="Engler F."/>
            <person name="Soderlund C."/>
            <person name="Wing R.A."/>
            <person name="Palmer L.E."/>
            <person name="de la Bastide M."/>
            <person name="Spiegel L."/>
            <person name="Nascimento L."/>
            <person name="Zutavern T."/>
            <person name="O'Shaughnessy A."/>
            <person name="Dike S."/>
            <person name="Dedhia N."/>
            <person name="Preston R."/>
            <person name="Balija V."/>
            <person name="McCombie W.R."/>
            <person name="Chow T."/>
            <person name="Chen H."/>
            <person name="Chung M."/>
            <person name="Chen C."/>
            <person name="Shaw J."/>
            <person name="Wu H."/>
            <person name="Hsiao K."/>
            <person name="Chao Y."/>
            <person name="Chu M."/>
            <person name="Cheng C."/>
            <person name="Hour A."/>
            <person name="Lee P."/>
            <person name="Lin S."/>
            <person name="Lin Y."/>
            <person name="Liou J."/>
            <person name="Liu S."/>
            <person name="Hsing Y."/>
            <person name="Raghuvanshi S."/>
            <person name="Mohanty A."/>
            <person name="Bharti A.K."/>
            <person name="Gaur A."/>
            <person name="Gupta V."/>
            <person name="Kumar D."/>
            <person name="Ravi V."/>
            <person name="Vij S."/>
            <person name="Kapur A."/>
            <person name="Khurana P."/>
            <person name="Khurana P."/>
            <person name="Khurana J.P."/>
            <person name="Tyagi A.K."/>
            <person name="Gaikwad K."/>
            <person name="Singh A."/>
            <person name="Dalal V."/>
            <person name="Srivastava S."/>
            <person name="Dixit A."/>
            <person name="Pal A.K."/>
            <person name="Ghazi I.A."/>
            <person name="Yadav M."/>
            <person name="Pandit A."/>
            <person name="Bhargava A."/>
            <person name="Sureshbabu K."/>
            <person name="Batra K."/>
            <person name="Sharma T.R."/>
            <person name="Mohapatra T."/>
            <person name="Singh N.K."/>
            <person name="Messing J."/>
            <person name="Nelson A.B."/>
            <person name="Fuks G."/>
            <person name="Kavchok S."/>
            <person name="Keizer G."/>
            <person name="Linton E."/>
            <person name="Llaca V."/>
            <person name="Song R."/>
            <person name="Tanyolac B."/>
            <person name="Young S."/>
            <person name="Ho-Il K."/>
            <person name="Hahn J.H."/>
            <person name="Sangsakoo G."/>
            <person name="Vanavichit A."/>
            <person name="de Mattos Luiz.A.T."/>
            <person name="Zimmer P.D."/>
            <person name="Malone G."/>
            <person name="Dellagostin O."/>
            <person name="de Oliveira A.C."/>
            <person name="Bevan M."/>
            <person name="Bancroft I."/>
            <person name="Minx P."/>
            <person name="Cordum H."/>
            <person name="Wilson R."/>
            <person name="Cheng Z."/>
            <person name="Jin W."/>
            <person name="Jiang J."/>
            <person name="Leong S.A."/>
            <person name="Iwama H."/>
            <person name="Gojobori T."/>
            <person name="Itoh T."/>
            <person name="Niimura Y."/>
            <person name="Fujii Y."/>
            <person name="Habara T."/>
            <person name="Sakai H."/>
            <person name="Sato Y."/>
            <person name="Wilson G."/>
            <person name="Kumar K."/>
            <person name="McCouch S."/>
            <person name="Juretic N."/>
            <person name="Hoen D."/>
            <person name="Wright S."/>
            <person name="Bruskiewich R."/>
            <person name="Bureau T."/>
            <person name="Miyao A."/>
            <person name="Hirochika H."/>
            <person name="Nishikawa T."/>
            <person name="Kadowaki K."/>
            <person name="Sugiura M."/>
            <person name="Burr B."/>
            <person name="Sasaki T."/>
        </authorList>
    </citation>
    <scope>NUCLEOTIDE SEQUENCE [LARGE SCALE GENOMIC DNA]</scope>
    <source>
        <strain evidence="4">cv. Nipponbare</strain>
    </source>
</reference>
<feature type="region of interest" description="Disordered" evidence="1">
    <location>
        <begin position="109"/>
        <end position="137"/>
    </location>
</feature>
<sequence length="152" mass="17342">MPSPEPHYVWRRVSTCGRTSCGTWSCTRARCTLQACTLLCVPFTCMLVSRSRSRTRRDVKERGKNAYRYVTVLPFLLSFFFPCVSFRSCLFGSRRGRRANPTVMMSADVAPRSGPAQHQTKAGAAASRGRPTWQEDVGAHRRRAVRIQRFFF</sequence>
<evidence type="ECO:0000256" key="2">
    <source>
        <dbReference type="SAM" id="Phobius"/>
    </source>
</evidence>
<dbReference type="AlphaFoldDB" id="Q8H347"/>